<sequence length="128" mass="14234">MERITKLTWNLSFIVGLLLVTSFMMARPSIAIEIATTPSPSSYDELKKCEIGLGATCGVSIYQYIFGDGVSISKECCNHLLTVGKDCHDLLTQVTIVYKRLPEKQAKESHVKNSRVWELCKIAGHISN</sequence>
<reference evidence="4" key="1">
    <citation type="submission" date="2024-03" db="EMBL/GenBank/DDBJ databases">
        <title>WGS assembly of Saponaria officinalis var. Norfolk2.</title>
        <authorList>
            <person name="Jenkins J."/>
            <person name="Shu S."/>
            <person name="Grimwood J."/>
            <person name="Barry K."/>
            <person name="Goodstein D."/>
            <person name="Schmutz J."/>
            <person name="Leebens-Mack J."/>
            <person name="Osbourn A."/>
        </authorList>
    </citation>
    <scope>NUCLEOTIDE SEQUENCE [LARGE SCALE GENOMIC DNA]</scope>
    <source>
        <strain evidence="4">JIC</strain>
    </source>
</reference>
<organism evidence="4 5">
    <name type="scientific">Saponaria officinalis</name>
    <name type="common">Common soapwort</name>
    <name type="synonym">Lychnis saponaria</name>
    <dbReference type="NCBI Taxonomy" id="3572"/>
    <lineage>
        <taxon>Eukaryota</taxon>
        <taxon>Viridiplantae</taxon>
        <taxon>Streptophyta</taxon>
        <taxon>Embryophyta</taxon>
        <taxon>Tracheophyta</taxon>
        <taxon>Spermatophyta</taxon>
        <taxon>Magnoliopsida</taxon>
        <taxon>eudicotyledons</taxon>
        <taxon>Gunneridae</taxon>
        <taxon>Pentapetalae</taxon>
        <taxon>Caryophyllales</taxon>
        <taxon>Caryophyllaceae</taxon>
        <taxon>Caryophylleae</taxon>
        <taxon>Saponaria</taxon>
    </lineage>
</organism>
<evidence type="ECO:0000313" key="5">
    <source>
        <dbReference type="Proteomes" id="UP001443914"/>
    </source>
</evidence>
<evidence type="ECO:0000256" key="2">
    <source>
        <dbReference type="SAM" id="SignalP"/>
    </source>
</evidence>
<feature type="chain" id="PRO_5043721558" description="Prolamin-like domain-containing protein" evidence="2">
    <location>
        <begin position="32"/>
        <end position="128"/>
    </location>
</feature>
<evidence type="ECO:0000313" key="4">
    <source>
        <dbReference type="EMBL" id="KAK9733153.1"/>
    </source>
</evidence>
<keyword evidence="1 2" id="KW-0732">Signal</keyword>
<gene>
    <name evidence="4" type="ORF">RND81_04G047300</name>
</gene>
<evidence type="ECO:0000256" key="1">
    <source>
        <dbReference type="ARBA" id="ARBA00022729"/>
    </source>
</evidence>
<dbReference type="EMBL" id="JBDFQZ010000004">
    <property type="protein sequence ID" value="KAK9733153.1"/>
    <property type="molecule type" value="Genomic_DNA"/>
</dbReference>
<dbReference type="PANTHER" id="PTHR31951:SF22">
    <property type="entry name" value="ECA1 GAMETOGENESIS RELATED FAMILY"/>
    <property type="match status" value="1"/>
</dbReference>
<protein>
    <recommendedName>
        <fullName evidence="3">Prolamin-like domain-containing protein</fullName>
    </recommendedName>
</protein>
<dbReference type="Pfam" id="PF05617">
    <property type="entry name" value="Prolamin_like"/>
    <property type="match status" value="1"/>
</dbReference>
<evidence type="ECO:0000259" key="3">
    <source>
        <dbReference type="Pfam" id="PF05617"/>
    </source>
</evidence>
<dbReference type="Proteomes" id="UP001443914">
    <property type="component" value="Unassembled WGS sequence"/>
</dbReference>
<dbReference type="InterPro" id="IPR008502">
    <property type="entry name" value="Prolamin-like"/>
</dbReference>
<dbReference type="PANTHER" id="PTHR31951">
    <property type="entry name" value="BIFUNCTIONAL INHIBITOR/LIPID-TRANSFER PROTEIN/SEED STORAGE 2S ALBUMIN SUPERFAMILY PROTEIN-RELATED"/>
    <property type="match status" value="1"/>
</dbReference>
<feature type="domain" description="Prolamin-like" evidence="3">
    <location>
        <begin position="55"/>
        <end position="120"/>
    </location>
</feature>
<name>A0AAW1LI25_SAPOF</name>
<feature type="signal peptide" evidence="2">
    <location>
        <begin position="1"/>
        <end position="31"/>
    </location>
</feature>
<keyword evidence="5" id="KW-1185">Reference proteome</keyword>
<accession>A0AAW1LI25</accession>
<proteinExistence type="predicted"/>
<comment type="caution">
    <text evidence="4">The sequence shown here is derived from an EMBL/GenBank/DDBJ whole genome shotgun (WGS) entry which is preliminary data.</text>
</comment>
<dbReference type="AlphaFoldDB" id="A0AAW1LI25"/>